<dbReference type="SUPFAM" id="SSF88723">
    <property type="entry name" value="PIN domain-like"/>
    <property type="match status" value="1"/>
</dbReference>
<proteinExistence type="predicted"/>
<evidence type="ECO:0000259" key="1">
    <source>
        <dbReference type="Pfam" id="PF01850"/>
    </source>
</evidence>
<organism evidence="2 3">
    <name type="scientific">Oryzicola mucosus</name>
    <dbReference type="NCBI Taxonomy" id="2767425"/>
    <lineage>
        <taxon>Bacteria</taxon>
        <taxon>Pseudomonadati</taxon>
        <taxon>Pseudomonadota</taxon>
        <taxon>Alphaproteobacteria</taxon>
        <taxon>Hyphomicrobiales</taxon>
        <taxon>Phyllobacteriaceae</taxon>
        <taxon>Oryzicola</taxon>
    </lineage>
</organism>
<evidence type="ECO:0000313" key="3">
    <source>
        <dbReference type="Proteomes" id="UP000643405"/>
    </source>
</evidence>
<evidence type="ECO:0000313" key="2">
    <source>
        <dbReference type="EMBL" id="MBD0413820.1"/>
    </source>
</evidence>
<reference evidence="2" key="1">
    <citation type="submission" date="2020-09" db="EMBL/GenBank/DDBJ databases">
        <title>Genome seq and assembly of Tianweitania sp.</title>
        <authorList>
            <person name="Chhetri G."/>
        </authorList>
    </citation>
    <scope>NUCLEOTIDE SEQUENCE</scope>
    <source>
        <strain evidence="2">Rool2</strain>
    </source>
</reference>
<dbReference type="EMBL" id="JACVVX010000001">
    <property type="protein sequence ID" value="MBD0413820.1"/>
    <property type="molecule type" value="Genomic_DNA"/>
</dbReference>
<dbReference type="RefSeq" id="WP_188163222.1">
    <property type="nucleotide sequence ID" value="NZ_JACVVX010000001.1"/>
</dbReference>
<protein>
    <submittedName>
        <fullName evidence="2">PIN domain-containing protein</fullName>
    </submittedName>
</protein>
<dbReference type="Pfam" id="PF01850">
    <property type="entry name" value="PIN"/>
    <property type="match status" value="1"/>
</dbReference>
<gene>
    <name evidence="2" type="ORF">ICI42_04040</name>
</gene>
<accession>A0A8J6PMA3</accession>
<dbReference type="Gene3D" id="3.40.50.1010">
    <property type="entry name" value="5'-nuclease"/>
    <property type="match status" value="1"/>
</dbReference>
<comment type="caution">
    <text evidence="2">The sequence shown here is derived from an EMBL/GenBank/DDBJ whole genome shotgun (WGS) entry which is preliminary data.</text>
</comment>
<keyword evidence="3" id="KW-1185">Reference proteome</keyword>
<name>A0A8J6PMA3_9HYPH</name>
<dbReference type="Proteomes" id="UP000643405">
    <property type="component" value="Unassembled WGS sequence"/>
</dbReference>
<dbReference type="AlphaFoldDB" id="A0A8J6PMA3"/>
<feature type="domain" description="PIN" evidence="1">
    <location>
        <begin position="4"/>
        <end position="122"/>
    </location>
</feature>
<dbReference type="InterPro" id="IPR029060">
    <property type="entry name" value="PIN-like_dom_sf"/>
</dbReference>
<sequence length="131" mass="14755">MIGVDTNILLPLLVHDDPEQCAKSRAFFARRAARSPAFVSAVSLVELLWLLKRRLHYDGDSILATIRKMTQSAEFRFEHGEKLRGLLEREDVTASDLPDALMAWSCEAAKCDTVMTFDKRSARSPSSMELL</sequence>
<dbReference type="InterPro" id="IPR002716">
    <property type="entry name" value="PIN_dom"/>
</dbReference>